<dbReference type="InterPro" id="IPR003656">
    <property type="entry name" value="Znf_BED"/>
</dbReference>
<dbReference type="Ensembl" id="ENSCVAT00000006954.1">
    <property type="protein sequence ID" value="ENSCVAP00000005273.1"/>
    <property type="gene ID" value="ENSCVAG00000006641.1"/>
</dbReference>
<dbReference type="GO" id="GO:0003677">
    <property type="term" value="F:DNA binding"/>
    <property type="evidence" value="ECO:0007669"/>
    <property type="project" value="UniProtKB-KW"/>
</dbReference>
<evidence type="ECO:0000256" key="4">
    <source>
        <dbReference type="ARBA" id="ARBA00022833"/>
    </source>
</evidence>
<comment type="subcellular location">
    <subcellularLocation>
        <location evidence="1">Nucleus</location>
    </subcellularLocation>
</comment>
<dbReference type="Proteomes" id="UP000265020">
    <property type="component" value="Unassembled WGS sequence"/>
</dbReference>
<protein>
    <recommendedName>
        <fullName evidence="11">BED-type domain-containing protein</fullName>
    </recommendedName>
</protein>
<reference evidence="12" key="2">
    <citation type="submission" date="2025-09" db="UniProtKB">
        <authorList>
            <consortium name="Ensembl"/>
        </authorList>
    </citation>
    <scope>IDENTIFICATION</scope>
</reference>
<keyword evidence="2" id="KW-0479">Metal-binding</keyword>
<keyword evidence="5" id="KW-0805">Transcription regulation</keyword>
<evidence type="ECO:0000313" key="13">
    <source>
        <dbReference type="Proteomes" id="UP000265020"/>
    </source>
</evidence>
<dbReference type="PROSITE" id="PS50808">
    <property type="entry name" value="ZF_BED"/>
    <property type="match status" value="1"/>
</dbReference>
<dbReference type="Pfam" id="PF05699">
    <property type="entry name" value="Dimer_Tnp_hAT"/>
    <property type="match status" value="1"/>
</dbReference>
<evidence type="ECO:0000256" key="10">
    <source>
        <dbReference type="SAM" id="MobiDB-lite"/>
    </source>
</evidence>
<dbReference type="AlphaFoldDB" id="A0A3Q2CJ70"/>
<feature type="region of interest" description="Disordered" evidence="10">
    <location>
        <begin position="453"/>
        <end position="479"/>
    </location>
</feature>
<proteinExistence type="predicted"/>
<dbReference type="InterPro" id="IPR012337">
    <property type="entry name" value="RNaseH-like_sf"/>
</dbReference>
<dbReference type="SUPFAM" id="SSF53098">
    <property type="entry name" value="Ribonuclease H-like"/>
    <property type="match status" value="1"/>
</dbReference>
<keyword evidence="4" id="KW-0862">Zinc</keyword>
<keyword evidence="7" id="KW-0804">Transcription</keyword>
<organism evidence="12 13">
    <name type="scientific">Cyprinodon variegatus</name>
    <name type="common">Sheepshead minnow</name>
    <dbReference type="NCBI Taxonomy" id="28743"/>
    <lineage>
        <taxon>Eukaryota</taxon>
        <taxon>Metazoa</taxon>
        <taxon>Chordata</taxon>
        <taxon>Craniata</taxon>
        <taxon>Vertebrata</taxon>
        <taxon>Euteleostomi</taxon>
        <taxon>Actinopterygii</taxon>
        <taxon>Neopterygii</taxon>
        <taxon>Teleostei</taxon>
        <taxon>Neoteleostei</taxon>
        <taxon>Acanthomorphata</taxon>
        <taxon>Ovalentaria</taxon>
        <taxon>Atherinomorphae</taxon>
        <taxon>Cyprinodontiformes</taxon>
        <taxon>Cyprinodontidae</taxon>
        <taxon>Cyprinodon</taxon>
    </lineage>
</organism>
<dbReference type="InterPro" id="IPR036236">
    <property type="entry name" value="Znf_C2H2_sf"/>
</dbReference>
<dbReference type="InterPro" id="IPR008906">
    <property type="entry name" value="HATC_C_dom"/>
</dbReference>
<dbReference type="InterPro" id="IPR052035">
    <property type="entry name" value="ZnF_BED_domain_contain"/>
</dbReference>
<evidence type="ECO:0000256" key="7">
    <source>
        <dbReference type="ARBA" id="ARBA00023163"/>
    </source>
</evidence>
<evidence type="ECO:0000256" key="2">
    <source>
        <dbReference type="ARBA" id="ARBA00022723"/>
    </source>
</evidence>
<dbReference type="GO" id="GO:0046983">
    <property type="term" value="F:protein dimerization activity"/>
    <property type="evidence" value="ECO:0007669"/>
    <property type="project" value="InterPro"/>
</dbReference>
<reference evidence="12" key="1">
    <citation type="submission" date="2025-08" db="UniProtKB">
        <authorList>
            <consortium name="Ensembl"/>
        </authorList>
    </citation>
    <scope>IDENTIFICATION</scope>
</reference>
<dbReference type="GO" id="GO:0008270">
    <property type="term" value="F:zinc ion binding"/>
    <property type="evidence" value="ECO:0007669"/>
    <property type="project" value="UniProtKB-KW"/>
</dbReference>
<evidence type="ECO:0000259" key="11">
    <source>
        <dbReference type="PROSITE" id="PS50808"/>
    </source>
</evidence>
<dbReference type="PANTHER" id="PTHR46481:SF10">
    <property type="entry name" value="ZINC FINGER BED DOMAIN-CONTAINING PROTEIN 39"/>
    <property type="match status" value="1"/>
</dbReference>
<keyword evidence="8" id="KW-0539">Nucleus</keyword>
<evidence type="ECO:0000256" key="5">
    <source>
        <dbReference type="ARBA" id="ARBA00023015"/>
    </source>
</evidence>
<dbReference type="PANTHER" id="PTHR46481">
    <property type="entry name" value="ZINC FINGER BED DOMAIN-CONTAINING PROTEIN 4"/>
    <property type="match status" value="1"/>
</dbReference>
<keyword evidence="6" id="KW-0238">DNA-binding</keyword>
<dbReference type="SUPFAM" id="SSF57667">
    <property type="entry name" value="beta-beta-alpha zinc fingers"/>
    <property type="match status" value="1"/>
</dbReference>
<name>A0A3Q2CJ70_CYPVA</name>
<evidence type="ECO:0000256" key="1">
    <source>
        <dbReference type="ARBA" id="ARBA00004123"/>
    </source>
</evidence>
<evidence type="ECO:0000256" key="9">
    <source>
        <dbReference type="PROSITE-ProRule" id="PRU00027"/>
    </source>
</evidence>
<evidence type="ECO:0000256" key="8">
    <source>
        <dbReference type="ARBA" id="ARBA00023242"/>
    </source>
</evidence>
<dbReference type="GeneTree" id="ENSGT00940000161131"/>
<dbReference type="GO" id="GO:0009791">
    <property type="term" value="P:post-embryonic development"/>
    <property type="evidence" value="ECO:0007669"/>
    <property type="project" value="UniProtKB-ARBA"/>
</dbReference>
<sequence length="590" mass="66444">MEQIKGKLAIGELHIVDNTSSKVKSDIWQTFGIIKDNDGNTVSGFAACKKCKKVLAYNSRKLGTSSLKKHTTDTCRDTGVAAIDTYFLRNAAALKPPKQEDKEAITQLAVKFGLIDIGARVGSVDAQQLLPDPTTVSRRLTNQVDDTRQKIIPELWMQLTDCSGAVTVDMWTDDYRKIGYLCVTLHYINNRWELTERVLCTSEWDSELRKTAENIRPAIIQALRKYSLDEFFSKLVYVTDRGANIVTALRSVTRLSCAPHILNTVLHTAIGKPSEEDVFSEEVSAVIDSSKSLVTYFKQTNLQTRLKKTLKASVKMRWNSLHTMLERGEHTHLANINKKTLSDIVAFLARFKEAIKALEASKTLTIHLTVVWLEHLKRHLQPSSTDSLMLTSLKEKCLKILSDKFHLHLLHKLAMFLHPKLKSMKLLSNQAEVNTVHSEARRLVQGKIKLRDSTASPHVHHQRRGQKRIADVDDSSDEGLQPEDEVAAYINYKTPKEDPFDLLCWWREHATVFPNLALIARSVLAIPASSAASERDFSAAGFVIQERRTQLKPGTVDDMLFMHIILTGSGGCGLVKLDPCRTLVYLSFFK</sequence>
<feature type="domain" description="BED-type" evidence="11">
    <location>
        <begin position="22"/>
        <end position="82"/>
    </location>
</feature>
<dbReference type="OMA" id="AIMESEQ"/>
<accession>A0A3Q2CJ70</accession>
<keyword evidence="13" id="KW-1185">Reference proteome</keyword>
<evidence type="ECO:0000256" key="3">
    <source>
        <dbReference type="ARBA" id="ARBA00022771"/>
    </source>
</evidence>
<dbReference type="SMART" id="SM00614">
    <property type="entry name" value="ZnF_BED"/>
    <property type="match status" value="1"/>
</dbReference>
<evidence type="ECO:0000256" key="6">
    <source>
        <dbReference type="ARBA" id="ARBA00023125"/>
    </source>
</evidence>
<evidence type="ECO:0000313" key="12">
    <source>
        <dbReference type="Ensembl" id="ENSCVAP00000005273.1"/>
    </source>
</evidence>
<dbReference type="GO" id="GO:0005634">
    <property type="term" value="C:nucleus"/>
    <property type="evidence" value="ECO:0007669"/>
    <property type="project" value="UniProtKB-SubCell"/>
</dbReference>
<feature type="compositionally biased region" description="Basic residues" evidence="10">
    <location>
        <begin position="458"/>
        <end position="467"/>
    </location>
</feature>
<dbReference type="Gene3D" id="1.10.10.1070">
    <property type="entry name" value="Zinc finger, BED domain-containing"/>
    <property type="match status" value="1"/>
</dbReference>
<keyword evidence="3 9" id="KW-0863">Zinc-finger</keyword>